<keyword evidence="2" id="KW-0238">DNA-binding</keyword>
<dbReference type="RefSeq" id="WP_052005781.1">
    <property type="nucleotide sequence ID" value="NZ_BMEG01000010.1"/>
</dbReference>
<evidence type="ECO:0000259" key="4">
    <source>
        <dbReference type="PROSITE" id="PS51900"/>
    </source>
</evidence>
<dbReference type="InterPro" id="IPR044068">
    <property type="entry name" value="CB"/>
</dbReference>
<feature type="region of interest" description="Disordered" evidence="3">
    <location>
        <begin position="1"/>
        <end position="21"/>
    </location>
</feature>
<evidence type="ECO:0000256" key="2">
    <source>
        <dbReference type="PROSITE-ProRule" id="PRU01248"/>
    </source>
</evidence>
<name>A0ABQ1S0N8_9BURK</name>
<evidence type="ECO:0000256" key="1">
    <source>
        <dbReference type="ARBA" id="ARBA00022908"/>
    </source>
</evidence>
<dbReference type="PROSITE" id="PS51900">
    <property type="entry name" value="CB"/>
    <property type="match status" value="1"/>
</dbReference>
<keyword evidence="1" id="KW-0229">DNA integration</keyword>
<feature type="compositionally biased region" description="Low complexity" evidence="3">
    <location>
        <begin position="1"/>
        <end position="19"/>
    </location>
</feature>
<gene>
    <name evidence="5" type="ORF">GCM10010985_50030</name>
</gene>
<proteinExistence type="predicted"/>
<feature type="domain" description="Core-binding (CB)" evidence="4">
    <location>
        <begin position="194"/>
        <end position="293"/>
    </location>
</feature>
<sequence length="311" mass="34700">MANQPQQLTLPPPRTYTRTDFTAPRAFVQRLPAATIARLDYDPEHAPHAASADAMERFLRTMRDDLAHGRPGVDARRGGAGRPAPGDPVVPAADGAAPDGEGIAILGARRIVAWLQRHEATLCVKVAADVDSASLVPARASAGTGPTASSWSAAIRANRAWRRSSTSRCRPNYRGQGFYRATSFAFVRAEHELAAVHAYLHRYRDRPTTLRAYTRELERLILWSVVVRRKALSWLRVEDCEAYKDFLRTPLRRSPDRSARSSGRWRSFAPEGLSADGQAHAVRVLRAAFAWLVEVRYLPAIRGARYMNRRR</sequence>
<dbReference type="Proteomes" id="UP000597138">
    <property type="component" value="Unassembled WGS sequence"/>
</dbReference>
<comment type="caution">
    <text evidence="5">The sequence shown here is derived from an EMBL/GenBank/DDBJ whole genome shotgun (WGS) entry which is preliminary data.</text>
</comment>
<feature type="compositionally biased region" description="Basic and acidic residues" evidence="3">
    <location>
        <begin position="67"/>
        <end position="77"/>
    </location>
</feature>
<feature type="region of interest" description="Disordered" evidence="3">
    <location>
        <begin position="67"/>
        <end position="90"/>
    </location>
</feature>
<organism evidence="5 6">
    <name type="scientific">Caballeronia grimmiae</name>
    <dbReference type="NCBI Taxonomy" id="1071679"/>
    <lineage>
        <taxon>Bacteria</taxon>
        <taxon>Pseudomonadati</taxon>
        <taxon>Pseudomonadota</taxon>
        <taxon>Betaproteobacteria</taxon>
        <taxon>Burkholderiales</taxon>
        <taxon>Burkholderiaceae</taxon>
        <taxon>Caballeronia</taxon>
    </lineage>
</organism>
<evidence type="ECO:0000313" key="6">
    <source>
        <dbReference type="Proteomes" id="UP000597138"/>
    </source>
</evidence>
<keyword evidence="6" id="KW-1185">Reference proteome</keyword>
<evidence type="ECO:0000256" key="3">
    <source>
        <dbReference type="SAM" id="MobiDB-lite"/>
    </source>
</evidence>
<reference evidence="6" key="1">
    <citation type="journal article" date="2019" name="Int. J. Syst. Evol. Microbiol.">
        <title>The Global Catalogue of Microorganisms (GCM) 10K type strain sequencing project: providing services to taxonomists for standard genome sequencing and annotation.</title>
        <authorList>
            <consortium name="The Broad Institute Genomics Platform"/>
            <consortium name="The Broad Institute Genome Sequencing Center for Infectious Disease"/>
            <person name="Wu L."/>
            <person name="Ma J."/>
        </authorList>
    </citation>
    <scope>NUCLEOTIDE SEQUENCE [LARGE SCALE GENOMIC DNA]</scope>
    <source>
        <strain evidence="6">CGMCC 1.11013</strain>
    </source>
</reference>
<protein>
    <recommendedName>
        <fullName evidence="4">Core-binding (CB) domain-containing protein</fullName>
    </recommendedName>
</protein>
<evidence type="ECO:0000313" key="5">
    <source>
        <dbReference type="EMBL" id="GGD89409.1"/>
    </source>
</evidence>
<dbReference type="EMBL" id="BMEG01000010">
    <property type="protein sequence ID" value="GGD89409.1"/>
    <property type="molecule type" value="Genomic_DNA"/>
</dbReference>
<accession>A0ABQ1S0N8</accession>